<keyword evidence="2" id="KW-1133">Transmembrane helix</keyword>
<dbReference type="Proteomes" id="UP001597448">
    <property type="component" value="Unassembled WGS sequence"/>
</dbReference>
<feature type="transmembrane region" description="Helical" evidence="2">
    <location>
        <begin position="146"/>
        <end position="173"/>
    </location>
</feature>
<keyword evidence="4" id="KW-1185">Reference proteome</keyword>
<feature type="transmembrane region" description="Helical" evidence="2">
    <location>
        <begin position="112"/>
        <end position="134"/>
    </location>
</feature>
<proteinExistence type="predicted"/>
<evidence type="ECO:0000256" key="1">
    <source>
        <dbReference type="SAM" id="MobiDB-lite"/>
    </source>
</evidence>
<evidence type="ECO:0000313" key="3">
    <source>
        <dbReference type="EMBL" id="MFD2413449.1"/>
    </source>
</evidence>
<keyword evidence="2" id="KW-0812">Transmembrane</keyword>
<organism evidence="3 4">
    <name type="scientific">Paenibacillus rhizoplanae</name>
    <dbReference type="NCBI Taxonomy" id="1917181"/>
    <lineage>
        <taxon>Bacteria</taxon>
        <taxon>Bacillati</taxon>
        <taxon>Bacillota</taxon>
        <taxon>Bacilli</taxon>
        <taxon>Bacillales</taxon>
        <taxon>Paenibacillaceae</taxon>
        <taxon>Paenibacillus</taxon>
    </lineage>
</organism>
<feature type="transmembrane region" description="Helical" evidence="2">
    <location>
        <begin position="210"/>
        <end position="241"/>
    </location>
</feature>
<feature type="transmembrane region" description="Helical" evidence="2">
    <location>
        <begin position="179"/>
        <end position="198"/>
    </location>
</feature>
<dbReference type="EMBL" id="JBHUKY010000068">
    <property type="protein sequence ID" value="MFD2413449.1"/>
    <property type="molecule type" value="Genomic_DNA"/>
</dbReference>
<accession>A0ABW5FFH2</accession>
<feature type="region of interest" description="Disordered" evidence="1">
    <location>
        <begin position="1"/>
        <end position="31"/>
    </location>
</feature>
<feature type="compositionally biased region" description="Polar residues" evidence="1">
    <location>
        <begin position="1"/>
        <end position="11"/>
    </location>
</feature>
<comment type="caution">
    <text evidence="3">The sequence shown here is derived from an EMBL/GenBank/DDBJ whole genome shotgun (WGS) entry which is preliminary data.</text>
</comment>
<dbReference type="RefSeq" id="WP_209992170.1">
    <property type="nucleotide sequence ID" value="NZ_JBHSVQ010000001.1"/>
</dbReference>
<evidence type="ECO:0000256" key="2">
    <source>
        <dbReference type="SAM" id="Phobius"/>
    </source>
</evidence>
<reference evidence="4" key="1">
    <citation type="journal article" date="2019" name="Int. J. Syst. Evol. Microbiol.">
        <title>The Global Catalogue of Microorganisms (GCM) 10K type strain sequencing project: providing services to taxonomists for standard genome sequencing and annotation.</title>
        <authorList>
            <consortium name="The Broad Institute Genomics Platform"/>
            <consortium name="The Broad Institute Genome Sequencing Center for Infectious Disease"/>
            <person name="Wu L."/>
            <person name="Ma J."/>
        </authorList>
    </citation>
    <scope>NUCLEOTIDE SEQUENCE [LARGE SCALE GENOMIC DNA]</scope>
    <source>
        <strain evidence="4">CCM 8725</strain>
    </source>
</reference>
<evidence type="ECO:0000313" key="4">
    <source>
        <dbReference type="Proteomes" id="UP001597448"/>
    </source>
</evidence>
<keyword evidence="2" id="KW-0472">Membrane</keyword>
<gene>
    <name evidence="3" type="ORF">ACFSX3_26635</name>
</gene>
<name>A0ABW5FFH2_9BACL</name>
<protein>
    <submittedName>
        <fullName evidence="3">Uncharacterized protein</fullName>
    </submittedName>
</protein>
<sequence length="247" mass="27143">MNNPEGGTPFTNPEGPNNQPGQPQPQPQRKVSEQFNNLLKDERVQQAQAVGKQYWSFYLRALTRPYSTMREIPVAHFMNSLITMGLTALLTALYFLTLFIKWDVSAIFGPGFLKPLLLTAAGLAVACGATYAVLRLEKVSFDFKLLITRMGTLLVPAVALLVLAILSLAVSLYSFSTTMLTLSFLFVFISMNTTLFQYPLNTAGSRGIDTLYPIAIANIVTGYIFYKLITSVIAGAAFGMISNSFNL</sequence>
<feature type="transmembrane region" description="Helical" evidence="2">
    <location>
        <begin position="77"/>
        <end position="100"/>
    </location>
</feature>